<evidence type="ECO:0000313" key="1">
    <source>
        <dbReference type="EMBL" id="KAJ7187585.1"/>
    </source>
</evidence>
<keyword evidence="2" id="KW-1185">Reference proteome</keyword>
<reference evidence="1" key="1">
    <citation type="submission" date="2023-03" db="EMBL/GenBank/DDBJ databases">
        <title>Massive genome expansion in bonnet fungi (Mycena s.s.) driven by repeated elements and novel gene families across ecological guilds.</title>
        <authorList>
            <consortium name="Lawrence Berkeley National Laboratory"/>
            <person name="Harder C.B."/>
            <person name="Miyauchi S."/>
            <person name="Viragh M."/>
            <person name="Kuo A."/>
            <person name="Thoen E."/>
            <person name="Andreopoulos B."/>
            <person name="Lu D."/>
            <person name="Skrede I."/>
            <person name="Drula E."/>
            <person name="Henrissat B."/>
            <person name="Morin E."/>
            <person name="Kohler A."/>
            <person name="Barry K."/>
            <person name="LaButti K."/>
            <person name="Morin E."/>
            <person name="Salamov A."/>
            <person name="Lipzen A."/>
            <person name="Mereny Z."/>
            <person name="Hegedus B."/>
            <person name="Baldrian P."/>
            <person name="Stursova M."/>
            <person name="Weitz H."/>
            <person name="Taylor A."/>
            <person name="Grigoriev I.V."/>
            <person name="Nagy L.G."/>
            <person name="Martin F."/>
            <person name="Kauserud H."/>
        </authorList>
    </citation>
    <scope>NUCLEOTIDE SEQUENCE</scope>
    <source>
        <strain evidence="1">9144</strain>
    </source>
</reference>
<name>A0AAD6UJR9_9AGAR</name>
<proteinExistence type="predicted"/>
<sequence>MAKTFCTFCGEVTVHGCKNRRESHAAGAANAHAVYAQAAAAELVDHTSYTSPVDKLPSLEPVCQCASPASPEKTEALNFSTYKWHAVRDYARAVLAGLRPRAAGAGQDQCWEVYAGAEAELMNELADAEEDGRLDDGATECDDENVYVPSICLFFDSSLPPDQQAQKVLKSAKVLVQSVKGSGKTLDDVVSECEGGDDKVPDTAVQCRASAVRPQHSNRTALGRYTFKAVPGAVHRHPNYCNFVSGLVGGRFEVQPNENTCPKNVPNQKPQGYLASGDKKSKITVMFKFTLSLSVMHGSVTLHGTSADARHLHGTCTALHGSVWQFSVADVRG</sequence>
<dbReference type="EMBL" id="JARJCW010000191">
    <property type="protein sequence ID" value="KAJ7187585.1"/>
    <property type="molecule type" value="Genomic_DNA"/>
</dbReference>
<evidence type="ECO:0000313" key="2">
    <source>
        <dbReference type="Proteomes" id="UP001219525"/>
    </source>
</evidence>
<protein>
    <submittedName>
        <fullName evidence="1">Uncharacterized protein</fullName>
    </submittedName>
</protein>
<dbReference type="AlphaFoldDB" id="A0AAD6UJR9"/>
<comment type="caution">
    <text evidence="1">The sequence shown here is derived from an EMBL/GenBank/DDBJ whole genome shotgun (WGS) entry which is preliminary data.</text>
</comment>
<organism evidence="1 2">
    <name type="scientific">Mycena pura</name>
    <dbReference type="NCBI Taxonomy" id="153505"/>
    <lineage>
        <taxon>Eukaryota</taxon>
        <taxon>Fungi</taxon>
        <taxon>Dikarya</taxon>
        <taxon>Basidiomycota</taxon>
        <taxon>Agaricomycotina</taxon>
        <taxon>Agaricomycetes</taxon>
        <taxon>Agaricomycetidae</taxon>
        <taxon>Agaricales</taxon>
        <taxon>Marasmiineae</taxon>
        <taxon>Mycenaceae</taxon>
        <taxon>Mycena</taxon>
    </lineage>
</organism>
<dbReference type="Proteomes" id="UP001219525">
    <property type="component" value="Unassembled WGS sequence"/>
</dbReference>
<accession>A0AAD6UJR9</accession>
<gene>
    <name evidence="1" type="ORF">GGX14DRAFT_409055</name>
</gene>